<gene>
    <name evidence="4" type="ORF">HYG85_17685</name>
</gene>
<dbReference type="SUPFAM" id="SSF53850">
    <property type="entry name" value="Periplasmic binding protein-like II"/>
    <property type="match status" value="1"/>
</dbReference>
<dbReference type="Pfam" id="PF01547">
    <property type="entry name" value="SBP_bac_1"/>
    <property type="match status" value="1"/>
</dbReference>
<evidence type="ECO:0000256" key="3">
    <source>
        <dbReference type="ARBA" id="ARBA00022729"/>
    </source>
</evidence>
<keyword evidence="2" id="KW-0813">Transport</keyword>
<evidence type="ECO:0000256" key="1">
    <source>
        <dbReference type="ARBA" id="ARBA00008520"/>
    </source>
</evidence>
<dbReference type="Proteomes" id="UP000677305">
    <property type="component" value="Chromosome"/>
</dbReference>
<dbReference type="CDD" id="cd13585">
    <property type="entry name" value="PBP2_TMBP_like"/>
    <property type="match status" value="1"/>
</dbReference>
<comment type="similarity">
    <text evidence="1">Belongs to the bacterial solute-binding protein 1 family.</text>
</comment>
<evidence type="ECO:0000313" key="5">
    <source>
        <dbReference type="Proteomes" id="UP000677305"/>
    </source>
</evidence>
<evidence type="ECO:0000256" key="2">
    <source>
        <dbReference type="ARBA" id="ARBA00022448"/>
    </source>
</evidence>
<dbReference type="PANTHER" id="PTHR43649">
    <property type="entry name" value="ARABINOSE-BINDING PROTEIN-RELATED"/>
    <property type="match status" value="1"/>
</dbReference>
<dbReference type="InterPro" id="IPR050490">
    <property type="entry name" value="Bact_solute-bd_prot1"/>
</dbReference>
<proteinExistence type="inferred from homology"/>
<dbReference type="EMBL" id="CP058561">
    <property type="protein sequence ID" value="QUH30646.1"/>
    <property type="molecule type" value="Genomic_DNA"/>
</dbReference>
<dbReference type="Gene3D" id="3.40.190.10">
    <property type="entry name" value="Periplasmic binding protein-like II"/>
    <property type="match status" value="2"/>
</dbReference>
<dbReference type="InterPro" id="IPR006059">
    <property type="entry name" value="SBP"/>
</dbReference>
<dbReference type="PROSITE" id="PS51257">
    <property type="entry name" value="PROKAR_LIPOPROTEIN"/>
    <property type="match status" value="1"/>
</dbReference>
<sequence length="480" mass="53753">MIKSIWKRSLSFGLILVFLFSLTACGGKNSISTPNQSDDSTKKVKEEAKKTGFSWDMAKGEEIKILFNQHPYAEAVIKKIPDFEEKTGIKVDYSITPEENYFDKVTTSLNSRSGDPDIFMTGAYQIWEYAPPGYIQDLSEFIDDPNMTASDYNIDDFYSGILGALRWDLVPGHKTGTGPQWALPMGFEAYTLAYNKRIFEENGLKPPKTMEELLDVTTKLNEFDGKGTYGLALRGSRNWATIHPGYMSTFVNYGAKDFEIKDGKLVSMVNSKEAVEMTDMWAKLIRAGGSPSWSSYTWYQASADLGAGKAAMLFDADVVSYFQNPEGASKEAGNISWVSAPLPEGKTEVNSNLWTWALAMNKESKHKQAAWLFLQYFTGKEYSLWASVNAKVVNPARQSVFEHPDFVEVIKKADGYAEVFKETIDGTTIQFTPQPHFFETTTEWAATLQEIVAGKFGSTQEGMDALQKKINKTVEDIEVE</sequence>
<organism evidence="4 5">
    <name type="scientific">Vallitalea guaymasensis</name>
    <dbReference type="NCBI Taxonomy" id="1185412"/>
    <lineage>
        <taxon>Bacteria</taxon>
        <taxon>Bacillati</taxon>
        <taxon>Bacillota</taxon>
        <taxon>Clostridia</taxon>
        <taxon>Lachnospirales</taxon>
        <taxon>Vallitaleaceae</taxon>
        <taxon>Vallitalea</taxon>
    </lineage>
</organism>
<accession>A0A8J8MCX0</accession>
<evidence type="ECO:0000313" key="4">
    <source>
        <dbReference type="EMBL" id="QUH30646.1"/>
    </source>
</evidence>
<reference evidence="4 5" key="1">
    <citation type="submission" date="2020-07" db="EMBL/GenBank/DDBJ databases">
        <title>Vallitalea guaymasensis genome.</title>
        <authorList>
            <person name="Postec A."/>
        </authorList>
    </citation>
    <scope>NUCLEOTIDE SEQUENCE [LARGE SCALE GENOMIC DNA]</scope>
    <source>
        <strain evidence="4 5">Ra1766G1</strain>
    </source>
</reference>
<dbReference type="PANTHER" id="PTHR43649:SF34">
    <property type="entry name" value="ABC TRANSPORTER PERIPLASMIC-BINDING PROTEIN YCJN-RELATED"/>
    <property type="match status" value="1"/>
</dbReference>
<dbReference type="RefSeq" id="WP_212690788.1">
    <property type="nucleotide sequence ID" value="NZ_CP058561.1"/>
</dbReference>
<dbReference type="AlphaFoldDB" id="A0A8J8MCX0"/>
<keyword evidence="5" id="KW-1185">Reference proteome</keyword>
<keyword evidence="3" id="KW-0732">Signal</keyword>
<name>A0A8J8MCX0_9FIRM</name>
<protein>
    <submittedName>
        <fullName evidence="4">Sugar ABC transporter substrate-binding protein</fullName>
    </submittedName>
</protein>
<dbReference type="KEGG" id="vgu:HYG85_17685"/>